<dbReference type="Pfam" id="PF00004">
    <property type="entry name" value="AAA"/>
    <property type="match status" value="1"/>
</dbReference>
<dbReference type="EMBL" id="OZ019895">
    <property type="protein sequence ID" value="CAK9219821.1"/>
    <property type="molecule type" value="Genomic_DNA"/>
</dbReference>
<feature type="region of interest" description="Disordered" evidence="3">
    <location>
        <begin position="1"/>
        <end position="22"/>
    </location>
</feature>
<keyword evidence="6" id="KW-1185">Reference proteome</keyword>
<evidence type="ECO:0000256" key="2">
    <source>
        <dbReference type="ARBA" id="ARBA00022840"/>
    </source>
</evidence>
<keyword evidence="2" id="KW-0067">ATP-binding</keyword>
<organism evidence="5 6">
    <name type="scientific">Sphagnum troendelagicum</name>
    <dbReference type="NCBI Taxonomy" id="128251"/>
    <lineage>
        <taxon>Eukaryota</taxon>
        <taxon>Viridiplantae</taxon>
        <taxon>Streptophyta</taxon>
        <taxon>Embryophyta</taxon>
        <taxon>Bryophyta</taxon>
        <taxon>Sphagnophytina</taxon>
        <taxon>Sphagnopsida</taxon>
        <taxon>Sphagnales</taxon>
        <taxon>Sphagnaceae</taxon>
        <taxon>Sphagnum</taxon>
    </lineage>
</organism>
<evidence type="ECO:0000259" key="4">
    <source>
        <dbReference type="Pfam" id="PF00004"/>
    </source>
</evidence>
<gene>
    <name evidence="5" type="ORF">CSSPTR1EN2_LOCUS14890</name>
</gene>
<reference evidence="5" key="1">
    <citation type="submission" date="2024-02" db="EMBL/GenBank/DDBJ databases">
        <authorList>
            <consortium name="ELIXIR-Norway"/>
            <consortium name="Elixir Norway"/>
        </authorList>
    </citation>
    <scope>NUCLEOTIDE SEQUENCE</scope>
</reference>
<evidence type="ECO:0000313" key="5">
    <source>
        <dbReference type="EMBL" id="CAK9219821.1"/>
    </source>
</evidence>
<evidence type="ECO:0000313" key="6">
    <source>
        <dbReference type="Proteomes" id="UP001497512"/>
    </source>
</evidence>
<dbReference type="PANTHER" id="PTHR23073">
    <property type="entry name" value="26S PROTEASOME REGULATORY SUBUNIT"/>
    <property type="match status" value="1"/>
</dbReference>
<proteinExistence type="predicted"/>
<sequence>MVQKVNDSCGMKESDTGLAVPSEWDLNSDKQMMQEEQPLQFVVGLRDKVSPMDIEEGMHVVELPMLHPEKFVKLGIDRSKGILCYGPPETGKTLLTCAVANQQMLALFMSLAVRLSRIDAIGGAQFDDGSGGGNEVQRTMLEIVNQLDGFDSRGNIKVLMATNRLDMLDPALFNQDSWTGRLSLGCLTLKVGPSRSTHRP</sequence>
<evidence type="ECO:0000256" key="3">
    <source>
        <dbReference type="SAM" id="MobiDB-lite"/>
    </source>
</evidence>
<dbReference type="Proteomes" id="UP001497512">
    <property type="component" value="Chromosome 3"/>
</dbReference>
<protein>
    <recommendedName>
        <fullName evidence="4">ATPase AAA-type core domain-containing protein</fullName>
    </recommendedName>
</protein>
<name>A0ABP0UEI1_9BRYO</name>
<dbReference type="SUPFAM" id="SSF52540">
    <property type="entry name" value="P-loop containing nucleoside triphosphate hydrolases"/>
    <property type="match status" value="1"/>
</dbReference>
<dbReference type="InterPro" id="IPR027417">
    <property type="entry name" value="P-loop_NTPase"/>
</dbReference>
<dbReference type="InterPro" id="IPR003959">
    <property type="entry name" value="ATPase_AAA_core"/>
</dbReference>
<feature type="domain" description="ATPase AAA-type core" evidence="4">
    <location>
        <begin position="118"/>
        <end position="173"/>
    </location>
</feature>
<dbReference type="InterPro" id="IPR050221">
    <property type="entry name" value="26S_Proteasome_ATPase"/>
</dbReference>
<dbReference type="Gene3D" id="3.40.50.300">
    <property type="entry name" value="P-loop containing nucleotide triphosphate hydrolases"/>
    <property type="match status" value="2"/>
</dbReference>
<keyword evidence="1" id="KW-0547">Nucleotide-binding</keyword>
<accession>A0ABP0UEI1</accession>
<evidence type="ECO:0000256" key="1">
    <source>
        <dbReference type="ARBA" id="ARBA00022741"/>
    </source>
</evidence>